<dbReference type="AlphaFoldDB" id="A0A5T0PYW0"/>
<sequence>MFETLLKLSEEPLKSKIKDLYFSKFNYIGTKIDFCITQNLKLLGEVNLLWAEVKQGKSELKKSFVQLVLTIGKYKFYTEQTPNLLCAFDAEKIAFLPFSSLQEIFYQSDIDFSVTPSNHKSEQFLKLLKDLDSILNTAQIFYYEKNDEELKNFIKENLTSENISKFKIDKNNFVSIYHKWNKMVKDTISIDWNLAKESGIIDADFYLADLLSNENETISQNLFAILKKDYYEFNKTKSDLGSIINERTSFKDNQKAHHGFWAIYERPPRKEFWDYIIKRRDLLVDQDIRERKGAFFTPRIWVDKACEYLSKTFGEDYEEEYYIWDLAGGTGNLLANFTNAKNIFCSTLDKADIDVIHERIKNGANLFENHVFEFDFLNDDFFDEVDDRGKIIQKSKLPSNLQEILKDENKRKKLIIFINPPYAEATSATQVTGTGKNKEKVARENKICEKYKDILGKANNELFAQFFIRIYCEIEDCLMASFSTLKYVNSTNFIKFRENFKAKFLKGFMVPANTFDNVKGNFPIGFLIWDTSKKEEIKKIKLDIFNKNGSFLGIKTFYNNQKESINKWIKIFDDKKSQEKFGFMGNPSPDFQHNSQLYLSLNKGIEHFNFYIFSLKNLLNGAVYFSVRHAINATWINDRDQFLYPNNLYDKDDEFKSDCLAFMLFHGQNRISSKEGINHFIPFSEKELGITKEAFESDFMYKFIKGKIKDENSLFGDELAKIEFSLEAQELLKAGKELFKYYHTHSEDKNYLANASLYDIKEFFQGRDEKDRMNRPSQAKDEHYKALLSDLNIALNALAKKLEPKIYEYGFLKE</sequence>
<organism evidence="1">
    <name type="scientific">Campylobacter jejuni</name>
    <dbReference type="NCBI Taxonomy" id="197"/>
    <lineage>
        <taxon>Bacteria</taxon>
        <taxon>Pseudomonadati</taxon>
        <taxon>Campylobacterota</taxon>
        <taxon>Epsilonproteobacteria</taxon>
        <taxon>Campylobacterales</taxon>
        <taxon>Campylobacteraceae</taxon>
        <taxon>Campylobacter</taxon>
    </lineage>
</organism>
<dbReference type="SUPFAM" id="SSF53335">
    <property type="entry name" value="S-adenosyl-L-methionine-dependent methyltransferases"/>
    <property type="match status" value="1"/>
</dbReference>
<gene>
    <name evidence="1" type="ORF">BG735_05510</name>
</gene>
<accession>A0A5T0PYW0</accession>
<protein>
    <submittedName>
        <fullName evidence="1">Uncharacterized protein</fullName>
    </submittedName>
</protein>
<dbReference type="InterPro" id="IPR029063">
    <property type="entry name" value="SAM-dependent_MTases_sf"/>
</dbReference>
<comment type="caution">
    <text evidence="1">The sequence shown here is derived from an EMBL/GenBank/DDBJ whole genome shotgun (WGS) entry which is preliminary data.</text>
</comment>
<evidence type="ECO:0000313" key="1">
    <source>
        <dbReference type="EMBL" id="EAK1948096.1"/>
    </source>
</evidence>
<proteinExistence type="predicted"/>
<dbReference type="EMBL" id="AACEEA010000017">
    <property type="protein sequence ID" value="EAK1948096.1"/>
    <property type="molecule type" value="Genomic_DNA"/>
</dbReference>
<name>A0A5T0PYW0_CAMJU</name>
<reference evidence="1" key="1">
    <citation type="submission" date="2018-05" db="EMBL/GenBank/DDBJ databases">
        <authorList>
            <consortium name="NARMS: The National Antimicrobial Resistance Monitoring System"/>
        </authorList>
    </citation>
    <scope>NUCLEOTIDE SEQUENCE</scope>
    <source>
        <strain evidence="1">FSIS1607372</strain>
    </source>
</reference>